<dbReference type="Gene3D" id="1.10.150.130">
    <property type="match status" value="1"/>
</dbReference>
<evidence type="ECO:0000256" key="5">
    <source>
        <dbReference type="PROSITE-ProRule" id="PRU01248"/>
    </source>
</evidence>
<dbReference type="GO" id="GO:0015074">
    <property type="term" value="P:DNA integration"/>
    <property type="evidence" value="ECO:0007669"/>
    <property type="project" value="UniProtKB-KW"/>
</dbReference>
<dbReference type="Proteomes" id="UP000256838">
    <property type="component" value="Unassembled WGS sequence"/>
</dbReference>
<dbReference type="CDD" id="cd00397">
    <property type="entry name" value="DNA_BRE_C"/>
    <property type="match status" value="1"/>
</dbReference>
<dbReference type="PROSITE" id="PS51898">
    <property type="entry name" value="TYR_RECOMBINASE"/>
    <property type="match status" value="1"/>
</dbReference>
<dbReference type="RefSeq" id="WP_115533193.1">
    <property type="nucleotide sequence ID" value="NZ_QRGA01000005.1"/>
</dbReference>
<evidence type="ECO:0000256" key="2">
    <source>
        <dbReference type="ARBA" id="ARBA00022908"/>
    </source>
</evidence>
<protein>
    <submittedName>
        <fullName evidence="9">Integrase</fullName>
    </submittedName>
</protein>
<comment type="similarity">
    <text evidence="1">Belongs to the 'phage' integrase family.</text>
</comment>
<keyword evidence="2" id="KW-0229">DNA integration</keyword>
<feature type="region of interest" description="Disordered" evidence="6">
    <location>
        <begin position="337"/>
        <end position="366"/>
    </location>
</feature>
<dbReference type="GO" id="GO:0006310">
    <property type="term" value="P:DNA recombination"/>
    <property type="evidence" value="ECO:0007669"/>
    <property type="project" value="UniProtKB-KW"/>
</dbReference>
<feature type="domain" description="Tyr recombinase" evidence="7">
    <location>
        <begin position="156"/>
        <end position="331"/>
    </location>
</feature>
<gene>
    <name evidence="9" type="ORF">DWV00_08830</name>
</gene>
<dbReference type="PROSITE" id="PS51900">
    <property type="entry name" value="CB"/>
    <property type="match status" value="1"/>
</dbReference>
<keyword evidence="10" id="KW-1185">Reference proteome</keyword>
<organism evidence="9 10">
    <name type="scientific">Trinickia dinghuensis</name>
    <dbReference type="NCBI Taxonomy" id="2291023"/>
    <lineage>
        <taxon>Bacteria</taxon>
        <taxon>Pseudomonadati</taxon>
        <taxon>Pseudomonadota</taxon>
        <taxon>Betaproteobacteria</taxon>
        <taxon>Burkholderiales</taxon>
        <taxon>Burkholderiaceae</taxon>
        <taxon>Trinickia</taxon>
    </lineage>
</organism>
<keyword evidence="3 5" id="KW-0238">DNA-binding</keyword>
<dbReference type="GO" id="GO:0003677">
    <property type="term" value="F:DNA binding"/>
    <property type="evidence" value="ECO:0007669"/>
    <property type="project" value="UniProtKB-UniRule"/>
</dbReference>
<feature type="compositionally biased region" description="Polar residues" evidence="6">
    <location>
        <begin position="355"/>
        <end position="366"/>
    </location>
</feature>
<dbReference type="PANTHER" id="PTHR30629:SF2">
    <property type="entry name" value="PROPHAGE INTEGRASE INTS-RELATED"/>
    <property type="match status" value="1"/>
</dbReference>
<evidence type="ECO:0000313" key="9">
    <source>
        <dbReference type="EMBL" id="RDU99219.1"/>
    </source>
</evidence>
<feature type="domain" description="Core-binding (CB)" evidence="8">
    <location>
        <begin position="57"/>
        <end position="137"/>
    </location>
</feature>
<evidence type="ECO:0000256" key="6">
    <source>
        <dbReference type="SAM" id="MobiDB-lite"/>
    </source>
</evidence>
<dbReference type="PANTHER" id="PTHR30629">
    <property type="entry name" value="PROPHAGE INTEGRASE"/>
    <property type="match status" value="1"/>
</dbReference>
<evidence type="ECO:0000259" key="7">
    <source>
        <dbReference type="PROSITE" id="PS51898"/>
    </source>
</evidence>
<evidence type="ECO:0000256" key="1">
    <source>
        <dbReference type="ARBA" id="ARBA00008857"/>
    </source>
</evidence>
<dbReference type="SUPFAM" id="SSF56349">
    <property type="entry name" value="DNA breaking-rejoining enzymes"/>
    <property type="match status" value="1"/>
</dbReference>
<dbReference type="InterPro" id="IPR011010">
    <property type="entry name" value="DNA_brk_join_enz"/>
</dbReference>
<dbReference type="InterPro" id="IPR013762">
    <property type="entry name" value="Integrase-like_cat_sf"/>
</dbReference>
<sequence length="366" mass="41629">MEYQLFRVGNIWHYRFQINGTRVQRSTRETVKYRAAEIADRAYTRARIWARGDDPVPTLRELVVQWLEVHRPIVSRAHVDIVERFGRLHLFGLGDVFIDEITTELVEAARNSYLESHAAASANQWLNVLKLVCRWAIRRKVIPALPWAVKRLKLQKRPRAMLPVANTREWLAHIDELDSDDGLISIAVRLMLGIGLRESETITARWEWIDWSRASYTPGITKGREADPLPMPRWLIEYLQTMRRETGLIVARADGAPLCRGFTRRKMLAANEATGIGHITPHRLRGTFATLLSEEGAPVQTVQKALRHKNVGTTMAYLEACMDLVSRAQERIAENAGLNAASQSQQSGEEMAKSMAQTRTGSRMSN</sequence>
<dbReference type="InterPro" id="IPR050808">
    <property type="entry name" value="Phage_Integrase"/>
</dbReference>
<comment type="caution">
    <text evidence="9">The sequence shown here is derived from an EMBL/GenBank/DDBJ whole genome shotgun (WGS) entry which is preliminary data.</text>
</comment>
<dbReference type="InterPro" id="IPR010998">
    <property type="entry name" value="Integrase_recombinase_N"/>
</dbReference>
<name>A0A3D8K1U2_9BURK</name>
<evidence type="ECO:0000259" key="8">
    <source>
        <dbReference type="PROSITE" id="PS51900"/>
    </source>
</evidence>
<dbReference type="InterPro" id="IPR002104">
    <property type="entry name" value="Integrase_catalytic"/>
</dbReference>
<dbReference type="Gene3D" id="1.10.443.10">
    <property type="entry name" value="Intergrase catalytic core"/>
    <property type="match status" value="1"/>
</dbReference>
<evidence type="ECO:0000256" key="4">
    <source>
        <dbReference type="ARBA" id="ARBA00023172"/>
    </source>
</evidence>
<evidence type="ECO:0000256" key="3">
    <source>
        <dbReference type="ARBA" id="ARBA00023125"/>
    </source>
</evidence>
<dbReference type="AlphaFoldDB" id="A0A3D8K1U2"/>
<reference evidence="9 10" key="1">
    <citation type="submission" date="2018-08" db="EMBL/GenBank/DDBJ databases">
        <title>Paraburkholderia sp. DHOM06 isolated from forest soil.</title>
        <authorList>
            <person name="Gao Z.-H."/>
            <person name="Qiu L.-H."/>
        </authorList>
    </citation>
    <scope>NUCLEOTIDE SEQUENCE [LARGE SCALE GENOMIC DNA]</scope>
    <source>
        <strain evidence="9 10">DHOM06</strain>
    </source>
</reference>
<evidence type="ECO:0000313" key="10">
    <source>
        <dbReference type="Proteomes" id="UP000256838"/>
    </source>
</evidence>
<keyword evidence="4" id="KW-0233">DNA recombination</keyword>
<proteinExistence type="inferred from homology"/>
<accession>A0A3D8K1U2</accession>
<dbReference type="Pfam" id="PF00589">
    <property type="entry name" value="Phage_integrase"/>
    <property type="match status" value="1"/>
</dbReference>
<dbReference type="InterPro" id="IPR044068">
    <property type="entry name" value="CB"/>
</dbReference>
<dbReference type="EMBL" id="QRGA01000005">
    <property type="protein sequence ID" value="RDU99219.1"/>
    <property type="molecule type" value="Genomic_DNA"/>
</dbReference>
<dbReference type="OrthoDB" id="9801717at2"/>